<dbReference type="GO" id="GO:0005886">
    <property type="term" value="C:plasma membrane"/>
    <property type="evidence" value="ECO:0007669"/>
    <property type="project" value="UniProtKB-SubCell"/>
</dbReference>
<sequence>MCKSMFKSRWLTFILFLLSSTLISTSAFANIKVGLVLDKGGKDDKSFNTSAYEGATKAQKELGIDLKYVEASDNNSLEILHRNFAQRKYDLVIGVGFAQADTVRKVAALFPNTQFAIVDGEVNAPNVRSLLFEEHEGAFLVGAAAAIKSKTGVVGFLGGMDIPLIRRFQRAYEAGVKHVNPKAKILINYIGVTGEAWNNPAKAKEIALTQIGQKADVIFHAAGASGSGLFDAAAEKKVFAIGVDSNQNWLKPKTVLTSMLKRVDVAVYDTIKAAQAKEFKAGIVRFGLKDSGVDWALDKNNESLWSAAEKQKLEDIKKQIVAKKIKVPDYYVTK</sequence>
<dbReference type="InterPro" id="IPR050957">
    <property type="entry name" value="BMP_lipoprotein"/>
</dbReference>
<evidence type="ECO:0000256" key="3">
    <source>
        <dbReference type="ARBA" id="ARBA00022475"/>
    </source>
</evidence>
<feature type="chain" id="PRO_5004060393" evidence="7">
    <location>
        <begin position="30"/>
        <end position="334"/>
    </location>
</feature>
<evidence type="ECO:0000256" key="1">
    <source>
        <dbReference type="ARBA" id="ARBA00004193"/>
    </source>
</evidence>
<organism evidence="9 10">
    <name type="scientific">Pseudobdellovibrio exovorus JSS</name>
    <dbReference type="NCBI Taxonomy" id="1184267"/>
    <lineage>
        <taxon>Bacteria</taxon>
        <taxon>Pseudomonadati</taxon>
        <taxon>Bdellovibrionota</taxon>
        <taxon>Bdellovibrionia</taxon>
        <taxon>Bdellovibrionales</taxon>
        <taxon>Pseudobdellovibrionaceae</taxon>
        <taxon>Pseudobdellovibrio</taxon>
    </lineage>
</organism>
<keyword evidence="3" id="KW-1003">Cell membrane</keyword>
<dbReference type="HOGENOM" id="CLU_038813_0_0_7"/>
<dbReference type="PANTHER" id="PTHR34296:SF2">
    <property type="entry name" value="ABC TRANSPORTER GUANOSINE-BINDING PROTEIN NUPN"/>
    <property type="match status" value="1"/>
</dbReference>
<evidence type="ECO:0000256" key="5">
    <source>
        <dbReference type="ARBA" id="ARBA00023136"/>
    </source>
</evidence>
<feature type="domain" description="ABC transporter substrate-binding protein PnrA-like" evidence="8">
    <location>
        <begin position="32"/>
        <end position="329"/>
    </location>
</feature>
<protein>
    <submittedName>
        <fullName evidence="9">ABC-type transport system substrate-binding protein</fullName>
    </submittedName>
</protein>
<name>M4VNP5_9BACT</name>
<dbReference type="eggNOG" id="COG1744">
    <property type="taxonomic scope" value="Bacteria"/>
</dbReference>
<evidence type="ECO:0000259" key="8">
    <source>
        <dbReference type="Pfam" id="PF02608"/>
    </source>
</evidence>
<dbReference type="Proteomes" id="UP000012040">
    <property type="component" value="Chromosome"/>
</dbReference>
<accession>M4VNP5</accession>
<dbReference type="SUPFAM" id="SSF53822">
    <property type="entry name" value="Periplasmic binding protein-like I"/>
    <property type="match status" value="1"/>
</dbReference>
<dbReference type="AlphaFoldDB" id="M4VNP5"/>
<evidence type="ECO:0000256" key="4">
    <source>
        <dbReference type="ARBA" id="ARBA00022729"/>
    </source>
</evidence>
<keyword evidence="6" id="KW-0449">Lipoprotein</keyword>
<keyword evidence="10" id="KW-1185">Reference proteome</keyword>
<dbReference type="RefSeq" id="WP_015469224.1">
    <property type="nucleotide sequence ID" value="NC_020813.1"/>
</dbReference>
<evidence type="ECO:0000256" key="7">
    <source>
        <dbReference type="SAM" id="SignalP"/>
    </source>
</evidence>
<evidence type="ECO:0000313" key="9">
    <source>
        <dbReference type="EMBL" id="AGH94734.1"/>
    </source>
</evidence>
<dbReference type="Pfam" id="PF02608">
    <property type="entry name" value="Bmp"/>
    <property type="match status" value="1"/>
</dbReference>
<evidence type="ECO:0000256" key="2">
    <source>
        <dbReference type="ARBA" id="ARBA00008610"/>
    </source>
</evidence>
<dbReference type="Gene3D" id="3.40.50.2300">
    <property type="match status" value="2"/>
</dbReference>
<dbReference type="InterPro" id="IPR028082">
    <property type="entry name" value="Peripla_BP_I"/>
</dbReference>
<dbReference type="InterPro" id="IPR003760">
    <property type="entry name" value="PnrA-like"/>
</dbReference>
<keyword evidence="5" id="KW-0472">Membrane</keyword>
<dbReference type="PANTHER" id="PTHR34296">
    <property type="entry name" value="TRANSCRIPTIONAL ACTIVATOR PROTEIN MED"/>
    <property type="match status" value="1"/>
</dbReference>
<gene>
    <name evidence="9" type="ORF">A11Q_514</name>
</gene>
<evidence type="ECO:0000256" key="6">
    <source>
        <dbReference type="ARBA" id="ARBA00023288"/>
    </source>
</evidence>
<dbReference type="STRING" id="1184267.A11Q_514"/>
<feature type="signal peptide" evidence="7">
    <location>
        <begin position="1"/>
        <end position="29"/>
    </location>
</feature>
<dbReference type="EMBL" id="CP003537">
    <property type="protein sequence ID" value="AGH94734.1"/>
    <property type="molecule type" value="Genomic_DNA"/>
</dbReference>
<evidence type="ECO:0000313" key="10">
    <source>
        <dbReference type="Proteomes" id="UP000012040"/>
    </source>
</evidence>
<keyword evidence="4 7" id="KW-0732">Signal</keyword>
<dbReference type="CDD" id="cd06354">
    <property type="entry name" value="PBP1_PrnA-like"/>
    <property type="match status" value="1"/>
</dbReference>
<dbReference type="PATRIC" id="fig|1184267.3.peg.524"/>
<dbReference type="KEGG" id="bex:A11Q_514"/>
<comment type="similarity">
    <text evidence="2">Belongs to the BMP lipoprotein family.</text>
</comment>
<reference evidence="9 10" key="1">
    <citation type="journal article" date="2013" name="ISME J.">
        <title>By their genes ye shall know them: genomic signatures of predatory bacteria.</title>
        <authorList>
            <person name="Pasternak Z."/>
            <person name="Pietrokovski S."/>
            <person name="Rotem O."/>
            <person name="Gophna U."/>
            <person name="Lurie-Weinberger M.N."/>
            <person name="Jurkevitch E."/>
        </authorList>
    </citation>
    <scope>NUCLEOTIDE SEQUENCE [LARGE SCALE GENOMIC DNA]</scope>
    <source>
        <strain evidence="9 10">JSS</strain>
    </source>
</reference>
<proteinExistence type="inferred from homology"/>
<comment type="subcellular location">
    <subcellularLocation>
        <location evidence="1">Cell membrane</location>
        <topology evidence="1">Lipid-anchor</topology>
    </subcellularLocation>
</comment>